<feature type="compositionally biased region" description="Low complexity" evidence="1">
    <location>
        <begin position="447"/>
        <end position="457"/>
    </location>
</feature>
<keyword evidence="2" id="KW-0472">Membrane</keyword>
<organism evidence="3 4">
    <name type="scientific">Sporothrix eucalyptigena</name>
    <dbReference type="NCBI Taxonomy" id="1812306"/>
    <lineage>
        <taxon>Eukaryota</taxon>
        <taxon>Fungi</taxon>
        <taxon>Dikarya</taxon>
        <taxon>Ascomycota</taxon>
        <taxon>Pezizomycotina</taxon>
        <taxon>Sordariomycetes</taxon>
        <taxon>Sordariomycetidae</taxon>
        <taxon>Ophiostomatales</taxon>
        <taxon>Ophiostomataceae</taxon>
        <taxon>Sporothrix</taxon>
    </lineage>
</organism>
<proteinExistence type="predicted"/>
<keyword evidence="4" id="KW-1185">Reference proteome</keyword>
<keyword evidence="2" id="KW-0812">Transmembrane</keyword>
<feature type="compositionally biased region" description="Low complexity" evidence="1">
    <location>
        <begin position="263"/>
        <end position="275"/>
    </location>
</feature>
<feature type="region of interest" description="Disordered" evidence="1">
    <location>
        <begin position="358"/>
        <end position="381"/>
    </location>
</feature>
<evidence type="ECO:0000256" key="2">
    <source>
        <dbReference type="SAM" id="Phobius"/>
    </source>
</evidence>
<comment type="caution">
    <text evidence="3">The sequence shown here is derived from an EMBL/GenBank/DDBJ whole genome shotgun (WGS) entry which is preliminary data.</text>
</comment>
<feature type="compositionally biased region" description="Polar residues" evidence="1">
    <location>
        <begin position="1"/>
        <end position="13"/>
    </location>
</feature>
<reference evidence="3 4" key="1">
    <citation type="submission" date="2024-01" db="EMBL/GenBank/DDBJ databases">
        <authorList>
            <person name="Allen C."/>
            <person name="Tagirdzhanova G."/>
        </authorList>
    </citation>
    <scope>NUCLEOTIDE SEQUENCE [LARGE SCALE GENOMIC DNA]</scope>
</reference>
<evidence type="ECO:0000313" key="3">
    <source>
        <dbReference type="EMBL" id="CAK7216954.1"/>
    </source>
</evidence>
<evidence type="ECO:0000256" key="1">
    <source>
        <dbReference type="SAM" id="MobiDB-lite"/>
    </source>
</evidence>
<feature type="compositionally biased region" description="Polar residues" evidence="1">
    <location>
        <begin position="365"/>
        <end position="376"/>
    </location>
</feature>
<feature type="region of interest" description="Disordered" evidence="1">
    <location>
        <begin position="59"/>
        <end position="85"/>
    </location>
</feature>
<keyword evidence="2" id="KW-1133">Transmembrane helix</keyword>
<feature type="transmembrane region" description="Helical" evidence="2">
    <location>
        <begin position="296"/>
        <end position="320"/>
    </location>
</feature>
<evidence type="ECO:0000313" key="4">
    <source>
        <dbReference type="Proteomes" id="UP001642482"/>
    </source>
</evidence>
<sequence>MPSIVSTANNINLTPTSTSSPSAAATPPQQTVATTGSVPADDTTTTTAILTPVITVARSTSTSTTSTSSTTRPKSSSTNALPPVPALPNLNISNGSCYAGPSMPLDSRFLPCGNAAAGIQTCCWQGDICLADHACFGIHDGGFNTYLAGCTDSQWNVTDPGVRNACPNKPAPYDTQPWIGLAFCGTSHDKDKNAWIACPQNNAPTTMLSAGPCVCPTVTQQRIVAFTDGPTLSSYASLPMTQGGSILWYSTFSPTYAVTATGMPTAAPTTPEGEGSTATNNGTPPPASPSPVKTSLVVGVAVGVGGFVLLAVIGALAFCWNVKRKRQRALDQVATENGEVDGGSGSNSQYRDDKHTVVGGEKQDGASTSPGEQSFGVSELEIRPARPWSMRSELDGGGIMPGDAGDGQTSHNLATRTSIATLLSSPPNSPPLSGDLHESSTVSSLHGQLTGQTTGQTMTGGGVRSYHPGAPNFETLVELEG</sequence>
<accession>A0ABP0BBG2</accession>
<protein>
    <submittedName>
        <fullName evidence="3">Uncharacterized protein</fullName>
    </submittedName>
</protein>
<feature type="region of interest" description="Disordered" evidence="1">
    <location>
        <begin position="1"/>
        <end position="45"/>
    </location>
</feature>
<feature type="region of interest" description="Disordered" evidence="1">
    <location>
        <begin position="423"/>
        <end position="471"/>
    </location>
</feature>
<feature type="compositionally biased region" description="Low complexity" evidence="1">
    <location>
        <begin position="14"/>
        <end position="45"/>
    </location>
</feature>
<name>A0ABP0BBG2_9PEZI</name>
<feature type="region of interest" description="Disordered" evidence="1">
    <location>
        <begin position="263"/>
        <end position="292"/>
    </location>
</feature>
<dbReference type="EMBL" id="CAWUHD010000022">
    <property type="protein sequence ID" value="CAK7216954.1"/>
    <property type="molecule type" value="Genomic_DNA"/>
</dbReference>
<gene>
    <name evidence="3" type="ORF">SEUCBS140593_003040</name>
</gene>
<dbReference type="Proteomes" id="UP001642482">
    <property type="component" value="Unassembled WGS sequence"/>
</dbReference>